<feature type="domain" description="Mur ligase central" evidence="12">
    <location>
        <begin position="111"/>
        <end position="315"/>
    </location>
</feature>
<sequence>MRLRELCKDMRYRLMQGNDDVEVSDIIYDSRKAKPAAAFVCIAGAVTDGHKFIPDAVEKGVSVIVAERPEETVAVPEDVTVIRVESARRALAIMSAAYFGHPAEKLVTIGVTGTKGKTTTTYIIKDVLEHAGKKTGLIGTIAAIIGDETVPSCNTTPESYELHKLMARMVEKGCQYMVMEVSSQGLKLDRTAGINFDYGVFTNLSPDHIGSAEHADFDEYLRCKSMLFRQCGTGIFNVDDKYAGRMMEGHTCSVVTFSASGEKEADLKGHDVEFLNEGGRLGMSFSTSGPMDSRARINIPGMFSVYNALATMAVCKSIGIADDMILAGLDHVQVAGRVEPVPVSADFSMIIDYAHNEVSTRSVLETLRQYGPSRLIALYGCGGNRSKLRRYDIGEVTGQLADLSILTMDNPRFEQVKDINDDIKVGLAKSGGKYVEIEDRKEAIAYAITHARAGDMIVLLGKGHEDYVEIRGVKHHFSEKEAIWEIVGDIKADRYHMEDDGIRFF</sequence>
<feature type="domain" description="Mur ligase C-terminal" evidence="11">
    <location>
        <begin position="336"/>
        <end position="463"/>
    </location>
</feature>
<reference evidence="13" key="1">
    <citation type="submission" date="2020-10" db="EMBL/GenBank/DDBJ databases">
        <authorList>
            <person name="Gilroy R."/>
        </authorList>
    </citation>
    <scope>NUCLEOTIDE SEQUENCE</scope>
    <source>
        <strain evidence="13">ChiSjej4B22-8349</strain>
    </source>
</reference>
<keyword evidence="8" id="KW-0067">ATP-binding</keyword>
<keyword evidence="8" id="KW-0963">Cytoplasm</keyword>
<dbReference type="InterPro" id="IPR013221">
    <property type="entry name" value="Mur_ligase_cen"/>
</dbReference>
<dbReference type="Gene3D" id="3.40.1190.10">
    <property type="entry name" value="Mur-like, catalytic domain"/>
    <property type="match status" value="1"/>
</dbReference>
<feature type="short sequence motif" description="Meso-diaminopimelate recognition motif" evidence="8">
    <location>
        <begin position="409"/>
        <end position="412"/>
    </location>
</feature>
<evidence type="ECO:0000256" key="2">
    <source>
        <dbReference type="ARBA" id="ARBA00005898"/>
    </source>
</evidence>
<feature type="binding site" evidence="8">
    <location>
        <begin position="409"/>
        <end position="412"/>
    </location>
    <ligand>
        <name>meso-2,6-diaminopimelate</name>
        <dbReference type="ChEBI" id="CHEBI:57791"/>
    </ligand>
</feature>
<comment type="subcellular location">
    <subcellularLocation>
        <location evidence="8 9">Cytoplasm</location>
    </subcellularLocation>
</comment>
<feature type="binding site" evidence="8">
    <location>
        <position position="190"/>
    </location>
    <ligand>
        <name>UDP-N-acetyl-alpha-D-muramoyl-L-alanyl-D-glutamate</name>
        <dbReference type="ChEBI" id="CHEBI:83900"/>
    </ligand>
</feature>
<dbReference type="EC" id="6.3.2.13" evidence="8"/>
<comment type="function">
    <text evidence="8">Catalyzes the addition of meso-diaminopimelic acid to the nucleotide precursor UDP-N-acetylmuramoyl-L-alanyl-D-glutamate (UMAG) in the biosynthesis of bacterial cell-wall peptidoglycan.</text>
</comment>
<keyword evidence="3 8" id="KW-0132">Cell division</keyword>
<evidence type="ECO:0000256" key="4">
    <source>
        <dbReference type="ARBA" id="ARBA00022960"/>
    </source>
</evidence>
<feature type="binding site" evidence="8">
    <location>
        <position position="461"/>
    </location>
    <ligand>
        <name>meso-2,6-diaminopimelate</name>
        <dbReference type="ChEBI" id="CHEBI:57791"/>
    </ligand>
</feature>
<name>A0A9D1STH0_9FIRM</name>
<evidence type="ECO:0000313" key="13">
    <source>
        <dbReference type="EMBL" id="HIU95183.1"/>
    </source>
</evidence>
<feature type="binding site" evidence="8">
    <location>
        <position position="30"/>
    </location>
    <ligand>
        <name>UDP-N-acetyl-alpha-D-muramoyl-L-alanyl-D-glutamate</name>
        <dbReference type="ChEBI" id="CHEBI:83900"/>
    </ligand>
</feature>
<dbReference type="NCBIfam" id="NF001126">
    <property type="entry name" value="PRK00139.1-4"/>
    <property type="match status" value="1"/>
</dbReference>
<feature type="modified residue" description="N6-carboxylysine" evidence="8">
    <location>
        <position position="224"/>
    </location>
</feature>
<accession>A0A9D1STH0</accession>
<dbReference type="EMBL" id="DVOB01000010">
    <property type="protein sequence ID" value="HIU95183.1"/>
    <property type="molecule type" value="Genomic_DNA"/>
</dbReference>
<dbReference type="Pfam" id="PF02875">
    <property type="entry name" value="Mur_ligase_C"/>
    <property type="match status" value="1"/>
</dbReference>
<dbReference type="InterPro" id="IPR035911">
    <property type="entry name" value="MurE/MurF_N"/>
</dbReference>
<dbReference type="GO" id="GO:0071555">
    <property type="term" value="P:cell wall organization"/>
    <property type="evidence" value="ECO:0007669"/>
    <property type="project" value="UniProtKB-KW"/>
</dbReference>
<feature type="binding site" evidence="8">
    <location>
        <position position="182"/>
    </location>
    <ligand>
        <name>UDP-N-acetyl-alpha-D-muramoyl-L-alanyl-D-glutamate</name>
        <dbReference type="ChEBI" id="CHEBI:83900"/>
    </ligand>
</feature>
<keyword evidence="8" id="KW-0460">Magnesium</keyword>
<dbReference type="SUPFAM" id="SSF63418">
    <property type="entry name" value="MurE/MurF N-terminal domain"/>
    <property type="match status" value="1"/>
</dbReference>
<dbReference type="SUPFAM" id="SSF53244">
    <property type="entry name" value="MurD-like peptide ligases, peptide-binding domain"/>
    <property type="match status" value="1"/>
</dbReference>
<keyword evidence="8 13" id="KW-0436">Ligase</keyword>
<dbReference type="InterPro" id="IPR005761">
    <property type="entry name" value="UDP-N-AcMur-Glu-dNH2Pim_ligase"/>
</dbReference>
<dbReference type="GO" id="GO:0005524">
    <property type="term" value="F:ATP binding"/>
    <property type="evidence" value="ECO:0007669"/>
    <property type="project" value="UniProtKB-UniRule"/>
</dbReference>
<dbReference type="HAMAP" id="MF_00208">
    <property type="entry name" value="MurE"/>
    <property type="match status" value="1"/>
</dbReference>
<dbReference type="Gene3D" id="3.40.1390.10">
    <property type="entry name" value="MurE/MurF, N-terminal domain"/>
    <property type="match status" value="1"/>
</dbReference>
<evidence type="ECO:0000256" key="6">
    <source>
        <dbReference type="ARBA" id="ARBA00023306"/>
    </source>
</evidence>
<dbReference type="GO" id="GO:0005737">
    <property type="term" value="C:cytoplasm"/>
    <property type="evidence" value="ECO:0007669"/>
    <property type="project" value="UniProtKB-SubCell"/>
</dbReference>
<evidence type="ECO:0000256" key="9">
    <source>
        <dbReference type="RuleBase" id="RU004135"/>
    </source>
</evidence>
<comment type="PTM">
    <text evidence="8">Carboxylation is probably crucial for Mg(2+) binding and, consequently, for the gamma-phosphate positioning of ATP.</text>
</comment>
<keyword evidence="5 8" id="KW-0573">Peptidoglycan synthesis</keyword>
<dbReference type="GO" id="GO:0051301">
    <property type="term" value="P:cell division"/>
    <property type="evidence" value="ECO:0007669"/>
    <property type="project" value="UniProtKB-KW"/>
</dbReference>
<evidence type="ECO:0000256" key="7">
    <source>
        <dbReference type="ARBA" id="ARBA00023316"/>
    </source>
</evidence>
<organism evidence="13 14">
    <name type="scientific">Candidatus Allocopromorpha excrementipullorum</name>
    <dbReference type="NCBI Taxonomy" id="2840743"/>
    <lineage>
        <taxon>Bacteria</taxon>
        <taxon>Bacillati</taxon>
        <taxon>Bacillota</taxon>
        <taxon>Clostridia</taxon>
        <taxon>Eubacteriales</taxon>
        <taxon>Eubacteriaceae</taxon>
        <taxon>Eubacteriaceae incertae sedis</taxon>
        <taxon>Candidatus Allocopromorpha</taxon>
    </lineage>
</organism>
<dbReference type="Pfam" id="PF08245">
    <property type="entry name" value="Mur_ligase_M"/>
    <property type="match status" value="1"/>
</dbReference>
<gene>
    <name evidence="8" type="primary">murE</name>
    <name evidence="13" type="ORF">IAD25_00535</name>
</gene>
<reference evidence="13" key="2">
    <citation type="journal article" date="2021" name="PeerJ">
        <title>Extensive microbial diversity within the chicken gut microbiome revealed by metagenomics and culture.</title>
        <authorList>
            <person name="Gilroy R."/>
            <person name="Ravi A."/>
            <person name="Getino M."/>
            <person name="Pursley I."/>
            <person name="Horton D.L."/>
            <person name="Alikhan N.F."/>
            <person name="Baker D."/>
            <person name="Gharbi K."/>
            <person name="Hall N."/>
            <person name="Watson M."/>
            <person name="Adriaenssens E.M."/>
            <person name="Foster-Nyarko E."/>
            <person name="Jarju S."/>
            <person name="Secka A."/>
            <person name="Antonio M."/>
            <person name="Oren A."/>
            <person name="Chaudhuri R.R."/>
            <person name="La Ragione R."/>
            <person name="Hildebrand F."/>
            <person name="Pallen M.J."/>
        </authorList>
    </citation>
    <scope>NUCLEOTIDE SEQUENCE</scope>
    <source>
        <strain evidence="13">ChiSjej4B22-8349</strain>
    </source>
</reference>
<dbReference type="SUPFAM" id="SSF53623">
    <property type="entry name" value="MurD-like peptide ligases, catalytic domain"/>
    <property type="match status" value="1"/>
</dbReference>
<protein>
    <recommendedName>
        <fullName evidence="8">UDP-N-acetylmuramoyl-L-alanyl-D-glutamate--2,6-diaminopimelate ligase</fullName>
        <ecNumber evidence="8">6.3.2.13</ecNumber>
    </recommendedName>
    <alternativeName>
        <fullName evidence="8">Meso-A2pm-adding enzyme</fullName>
    </alternativeName>
    <alternativeName>
        <fullName evidence="8">Meso-diaminopimelate-adding enzyme</fullName>
    </alternativeName>
    <alternativeName>
        <fullName evidence="8">UDP-MurNAc-L-Ala-D-Glu:meso-diaminopimelate ligase</fullName>
    </alternativeName>
    <alternativeName>
        <fullName evidence="8">UDP-MurNAc-tripeptide synthetase</fullName>
    </alternativeName>
    <alternativeName>
        <fullName evidence="8">UDP-N-acetylmuramyl-tripeptide synthetase</fullName>
    </alternativeName>
</protein>
<feature type="binding site" evidence="8">
    <location>
        <position position="465"/>
    </location>
    <ligand>
        <name>meso-2,6-diaminopimelate</name>
        <dbReference type="ChEBI" id="CHEBI:57791"/>
    </ligand>
</feature>
<feature type="binding site" evidence="8">
    <location>
        <begin position="113"/>
        <end position="119"/>
    </location>
    <ligand>
        <name>ATP</name>
        <dbReference type="ChEBI" id="CHEBI:30616"/>
    </ligand>
</feature>
<feature type="domain" description="Mur ligase N-terminal catalytic" evidence="10">
    <location>
        <begin position="25"/>
        <end position="98"/>
    </location>
</feature>
<evidence type="ECO:0000256" key="5">
    <source>
        <dbReference type="ARBA" id="ARBA00022984"/>
    </source>
</evidence>
<comment type="pathway">
    <text evidence="1 8 9">Cell wall biogenesis; peptidoglycan biosynthesis.</text>
</comment>
<dbReference type="PANTHER" id="PTHR23135:SF4">
    <property type="entry name" value="UDP-N-ACETYLMURAMOYL-L-ALANYL-D-GLUTAMATE--2,6-DIAMINOPIMELATE LIGASE MURE HOMOLOG, CHLOROPLASTIC"/>
    <property type="match status" value="1"/>
</dbReference>
<evidence type="ECO:0000259" key="10">
    <source>
        <dbReference type="Pfam" id="PF01225"/>
    </source>
</evidence>
<keyword evidence="8" id="KW-0547">Nucleotide-binding</keyword>
<dbReference type="InterPro" id="IPR036565">
    <property type="entry name" value="Mur-like_cat_sf"/>
</dbReference>
<comment type="caution">
    <text evidence="13">The sequence shown here is derived from an EMBL/GenBank/DDBJ whole genome shotgun (WGS) entry which is preliminary data.</text>
</comment>
<evidence type="ECO:0000259" key="12">
    <source>
        <dbReference type="Pfam" id="PF08245"/>
    </source>
</evidence>
<dbReference type="GO" id="GO:0009252">
    <property type="term" value="P:peptidoglycan biosynthetic process"/>
    <property type="evidence" value="ECO:0007669"/>
    <property type="project" value="UniProtKB-UniRule"/>
</dbReference>
<feature type="binding site" evidence="8">
    <location>
        <position position="154"/>
    </location>
    <ligand>
        <name>UDP-N-acetyl-alpha-D-muramoyl-L-alanyl-D-glutamate</name>
        <dbReference type="ChEBI" id="CHEBI:83900"/>
    </ligand>
</feature>
<comment type="caution">
    <text evidence="8">Lacks conserved residue(s) required for the propagation of feature annotation.</text>
</comment>
<keyword evidence="4 8" id="KW-0133">Cell shape</keyword>
<evidence type="ECO:0000259" key="11">
    <source>
        <dbReference type="Pfam" id="PF02875"/>
    </source>
</evidence>
<dbReference type="Pfam" id="PF01225">
    <property type="entry name" value="Mur_ligase"/>
    <property type="match status" value="1"/>
</dbReference>
<dbReference type="GO" id="GO:0000287">
    <property type="term" value="F:magnesium ion binding"/>
    <property type="evidence" value="ECO:0007669"/>
    <property type="project" value="UniProtKB-UniRule"/>
</dbReference>
<keyword evidence="7 8" id="KW-0961">Cell wall biogenesis/degradation</keyword>
<proteinExistence type="inferred from homology"/>
<comment type="similarity">
    <text evidence="2 8">Belongs to the MurCDEF family. MurE subfamily.</text>
</comment>
<dbReference type="PANTHER" id="PTHR23135">
    <property type="entry name" value="MUR LIGASE FAMILY MEMBER"/>
    <property type="match status" value="1"/>
</dbReference>
<feature type="binding site" evidence="8">
    <location>
        <begin position="155"/>
        <end position="156"/>
    </location>
    <ligand>
        <name>UDP-N-acetyl-alpha-D-muramoyl-L-alanyl-D-glutamate</name>
        <dbReference type="ChEBI" id="CHEBI:83900"/>
    </ligand>
</feature>
<evidence type="ECO:0000256" key="3">
    <source>
        <dbReference type="ARBA" id="ARBA00022618"/>
    </source>
</evidence>
<dbReference type="Proteomes" id="UP000824130">
    <property type="component" value="Unassembled WGS sequence"/>
</dbReference>
<evidence type="ECO:0000256" key="8">
    <source>
        <dbReference type="HAMAP-Rule" id="MF_00208"/>
    </source>
</evidence>
<feature type="binding site" evidence="8">
    <location>
        <position position="385"/>
    </location>
    <ligand>
        <name>meso-2,6-diaminopimelate</name>
        <dbReference type="ChEBI" id="CHEBI:57791"/>
    </ligand>
</feature>
<dbReference type="GO" id="GO:0008765">
    <property type="term" value="F:UDP-N-acetylmuramoylalanyl-D-glutamate-2,6-diaminopimelate ligase activity"/>
    <property type="evidence" value="ECO:0007669"/>
    <property type="project" value="UniProtKB-UniRule"/>
</dbReference>
<dbReference type="Gene3D" id="3.90.190.20">
    <property type="entry name" value="Mur ligase, C-terminal domain"/>
    <property type="match status" value="1"/>
</dbReference>
<comment type="cofactor">
    <cofactor evidence="8">
        <name>Mg(2+)</name>
        <dbReference type="ChEBI" id="CHEBI:18420"/>
    </cofactor>
</comment>
<dbReference type="InterPro" id="IPR036615">
    <property type="entry name" value="Mur_ligase_C_dom_sf"/>
</dbReference>
<evidence type="ECO:0000313" key="14">
    <source>
        <dbReference type="Proteomes" id="UP000824130"/>
    </source>
</evidence>
<dbReference type="GO" id="GO:0008360">
    <property type="term" value="P:regulation of cell shape"/>
    <property type="evidence" value="ECO:0007669"/>
    <property type="project" value="UniProtKB-KW"/>
</dbReference>
<evidence type="ECO:0000256" key="1">
    <source>
        <dbReference type="ARBA" id="ARBA00004752"/>
    </source>
</evidence>
<dbReference type="InterPro" id="IPR004101">
    <property type="entry name" value="Mur_ligase_C"/>
</dbReference>
<keyword evidence="6 8" id="KW-0131">Cell cycle</keyword>
<comment type="catalytic activity">
    <reaction evidence="8">
        <text>UDP-N-acetyl-alpha-D-muramoyl-L-alanyl-D-glutamate + meso-2,6-diaminopimelate + ATP = UDP-N-acetyl-alpha-D-muramoyl-L-alanyl-gamma-D-glutamyl-meso-2,6-diaminopimelate + ADP + phosphate + H(+)</text>
        <dbReference type="Rhea" id="RHEA:23676"/>
        <dbReference type="ChEBI" id="CHEBI:15378"/>
        <dbReference type="ChEBI" id="CHEBI:30616"/>
        <dbReference type="ChEBI" id="CHEBI:43474"/>
        <dbReference type="ChEBI" id="CHEBI:57791"/>
        <dbReference type="ChEBI" id="CHEBI:83900"/>
        <dbReference type="ChEBI" id="CHEBI:83905"/>
        <dbReference type="ChEBI" id="CHEBI:456216"/>
        <dbReference type="EC" id="6.3.2.13"/>
    </reaction>
</comment>
<dbReference type="AlphaFoldDB" id="A0A9D1STH0"/>
<dbReference type="NCBIfam" id="TIGR01085">
    <property type="entry name" value="murE"/>
    <property type="match status" value="1"/>
</dbReference>
<dbReference type="InterPro" id="IPR000713">
    <property type="entry name" value="Mur_ligase_N"/>
</dbReference>